<dbReference type="PANTHER" id="PTHR36305">
    <property type="entry name" value="PHOSPHATIDYLGLYCEROPHOSPHATASE A"/>
    <property type="match status" value="1"/>
</dbReference>
<dbReference type="EC" id="3.1.3.27" evidence="1"/>
<keyword evidence="5" id="KW-1185">Reference proteome</keyword>
<dbReference type="PANTHER" id="PTHR36305:SF1">
    <property type="entry name" value="PHOSPHATIDYLGLYCEROPHOSPHATASE A"/>
    <property type="match status" value="1"/>
</dbReference>
<keyword evidence="1" id="KW-1003">Cell membrane</keyword>
<comment type="subcellular location">
    <subcellularLocation>
        <location evidence="1">Cell inner membrane</location>
        <topology evidence="1">Multi-pass membrane protein</topology>
    </subcellularLocation>
</comment>
<comment type="catalytic activity">
    <reaction evidence="1">
        <text>a 1,2-diacyl-sn-glycero-3-phospho-(1'-sn-glycero-3'-phosphate) + H2O = a 1,2-diacyl-sn-glycero-3-phospho-(1'-sn-glycerol) + phosphate</text>
        <dbReference type="Rhea" id="RHEA:33751"/>
        <dbReference type="ChEBI" id="CHEBI:15377"/>
        <dbReference type="ChEBI" id="CHEBI:43474"/>
        <dbReference type="ChEBI" id="CHEBI:60110"/>
        <dbReference type="ChEBI" id="CHEBI:64716"/>
        <dbReference type="EC" id="3.1.3.27"/>
    </reaction>
</comment>
<evidence type="ECO:0000313" key="5">
    <source>
        <dbReference type="Proteomes" id="UP000186110"/>
    </source>
</evidence>
<dbReference type="InterPro" id="IPR007686">
    <property type="entry name" value="YutG/PgpA"/>
</dbReference>
<accession>A0A1P8KFC1</accession>
<dbReference type="GO" id="GO:0009395">
    <property type="term" value="P:phospholipid catabolic process"/>
    <property type="evidence" value="ECO:0007669"/>
    <property type="project" value="UniProtKB-KW"/>
</dbReference>
<comment type="cofactor">
    <cofactor evidence="1">
        <name>Mg(2+)</name>
        <dbReference type="ChEBI" id="CHEBI:18420"/>
    </cofactor>
</comment>
<sequence length="176" mass="18908">MPPPVSRPTARFMFSHPAHLLALGFGSGLSRVAPGTSGTLWAWVAFIALSPWMGDTGWALLIGLGLPLGWWASSVTARNMGVLDPGSIVWDEIVAFWLVLWLVTPTGLVGQVLAFGLFRFFDAVKPGPVGWADALFHHVNPSSDPAAWRKAGFGIMLDDLVAAGCTVLVIAVWRFI</sequence>
<feature type="transmembrane region" description="Helical" evidence="2">
    <location>
        <begin position="151"/>
        <end position="173"/>
    </location>
</feature>
<evidence type="ECO:0000259" key="3">
    <source>
        <dbReference type="Pfam" id="PF04608"/>
    </source>
</evidence>
<protein>
    <recommendedName>
        <fullName evidence="1">Phosphatidylglycerophosphatase A</fullName>
        <ecNumber evidence="1">3.1.3.27</ecNumber>
    </recommendedName>
    <alternativeName>
        <fullName evidence="1">Phosphatidylglycerolphosphate phosphatase A</fullName>
    </alternativeName>
</protein>
<keyword evidence="2" id="KW-1133">Transmembrane helix</keyword>
<keyword evidence="1" id="KW-0595">Phospholipid degradation</keyword>
<proteinExistence type="predicted"/>
<keyword evidence="1" id="KW-0460">Magnesium</keyword>
<dbReference type="AlphaFoldDB" id="A0A1P8KFC1"/>
<dbReference type="Proteomes" id="UP000186110">
    <property type="component" value="Chromosome"/>
</dbReference>
<dbReference type="UniPathway" id="UPA00084">
    <property type="reaction ID" value="UER00504"/>
</dbReference>
<dbReference type="SUPFAM" id="SSF101307">
    <property type="entry name" value="YutG-like"/>
    <property type="match status" value="1"/>
</dbReference>
<feature type="transmembrane region" description="Helical" evidence="2">
    <location>
        <begin position="93"/>
        <end position="118"/>
    </location>
</feature>
<dbReference type="GO" id="GO:0046872">
    <property type="term" value="F:metal ion binding"/>
    <property type="evidence" value="ECO:0007669"/>
    <property type="project" value="UniProtKB-KW"/>
</dbReference>
<feature type="domain" description="YutG/PgpA" evidence="3">
    <location>
        <begin position="21"/>
        <end position="171"/>
    </location>
</feature>
<evidence type="ECO:0000256" key="1">
    <source>
        <dbReference type="PIRNR" id="PIRNR006162"/>
    </source>
</evidence>
<evidence type="ECO:0000256" key="2">
    <source>
        <dbReference type="SAM" id="Phobius"/>
    </source>
</evidence>
<dbReference type="STRING" id="1484693.RS694_02270"/>
<keyword evidence="1 2" id="KW-0472">Membrane</keyword>
<dbReference type="KEGG" id="rsb:RS694_02270"/>
<feature type="transmembrane region" description="Helical" evidence="2">
    <location>
        <begin position="40"/>
        <end position="72"/>
    </location>
</feature>
<comment type="pathway">
    <text evidence="1">Phospholipid metabolism; phosphatidylglycerol biosynthesis; phosphatidylglycerol from CDP-diacylglycerol: step 2/2.</text>
</comment>
<reference evidence="4 5" key="1">
    <citation type="submission" date="2017-01" db="EMBL/GenBank/DDBJ databases">
        <authorList>
            <person name="Mah S.A."/>
            <person name="Swanson W.J."/>
            <person name="Moy G.W."/>
            <person name="Vacquier V.D."/>
        </authorList>
    </citation>
    <scope>NUCLEOTIDE SEQUENCE [LARGE SCALE GENOMIC DNA]</scope>
    <source>
        <strain evidence="4 5">DSM 22694</strain>
    </source>
</reference>
<keyword evidence="1" id="KW-1208">Phospholipid metabolism</keyword>
<dbReference type="InterPro" id="IPR036681">
    <property type="entry name" value="PgpA-like_sf"/>
</dbReference>
<keyword evidence="1" id="KW-0479">Metal-binding</keyword>
<comment type="function">
    <text evidence="1">Lipid phosphatase which dephosphorylates phosphatidylglycerophosphate (PGP) to phosphatidylglycerol (PG).</text>
</comment>
<dbReference type="PIRSF" id="PIRSF006162">
    <property type="entry name" value="PgpA"/>
    <property type="match status" value="1"/>
</dbReference>
<keyword evidence="1" id="KW-0442">Lipid degradation</keyword>
<gene>
    <name evidence="4" type="ORF">RS694_02270</name>
</gene>
<dbReference type="GO" id="GO:0006655">
    <property type="term" value="P:phosphatidylglycerol biosynthetic process"/>
    <property type="evidence" value="ECO:0007669"/>
    <property type="project" value="UniProtKB-UniPathway"/>
</dbReference>
<dbReference type="InterPro" id="IPR026037">
    <property type="entry name" value="PgpA"/>
</dbReference>
<keyword evidence="1" id="KW-0997">Cell inner membrane</keyword>
<dbReference type="GO" id="GO:0008962">
    <property type="term" value="F:phosphatidylglycerophosphatase activity"/>
    <property type="evidence" value="ECO:0007669"/>
    <property type="project" value="UniProtKB-EC"/>
</dbReference>
<dbReference type="eggNOG" id="COG1267">
    <property type="taxonomic scope" value="Bacteria"/>
</dbReference>
<dbReference type="EMBL" id="CP019239">
    <property type="protein sequence ID" value="APW44648.1"/>
    <property type="molecule type" value="Genomic_DNA"/>
</dbReference>
<keyword evidence="1" id="KW-0378">Hydrolase</keyword>
<dbReference type="GO" id="GO:0005886">
    <property type="term" value="C:plasma membrane"/>
    <property type="evidence" value="ECO:0007669"/>
    <property type="project" value="UniProtKB-SubCell"/>
</dbReference>
<dbReference type="CDD" id="cd06971">
    <property type="entry name" value="PgpA"/>
    <property type="match status" value="1"/>
</dbReference>
<dbReference type="Pfam" id="PF04608">
    <property type="entry name" value="PgpA"/>
    <property type="match status" value="1"/>
</dbReference>
<keyword evidence="1" id="KW-0443">Lipid metabolism</keyword>
<name>A0A1P8KFC1_9BURK</name>
<evidence type="ECO:0000313" key="4">
    <source>
        <dbReference type="EMBL" id="APW44648.1"/>
    </source>
</evidence>
<organism evidence="4 5">
    <name type="scientific">Rhodoferax saidenbachensis</name>
    <dbReference type="NCBI Taxonomy" id="1484693"/>
    <lineage>
        <taxon>Bacteria</taxon>
        <taxon>Pseudomonadati</taxon>
        <taxon>Pseudomonadota</taxon>
        <taxon>Betaproteobacteria</taxon>
        <taxon>Burkholderiales</taxon>
        <taxon>Comamonadaceae</taxon>
        <taxon>Rhodoferax</taxon>
    </lineage>
</organism>
<keyword evidence="1 2" id="KW-0812">Transmembrane</keyword>